<dbReference type="NCBIfam" id="NF003806">
    <property type="entry name" value="PRK05395.1-3"/>
    <property type="match status" value="1"/>
</dbReference>
<organism evidence="3">
    <name type="scientific">hydrothermal vent metagenome</name>
    <dbReference type="NCBI Taxonomy" id="652676"/>
    <lineage>
        <taxon>unclassified sequences</taxon>
        <taxon>metagenomes</taxon>
        <taxon>ecological metagenomes</taxon>
    </lineage>
</organism>
<dbReference type="InterPro" id="IPR018509">
    <property type="entry name" value="DHquinase_II_CS"/>
</dbReference>
<dbReference type="GO" id="GO:0019631">
    <property type="term" value="P:quinate catabolic process"/>
    <property type="evidence" value="ECO:0007669"/>
    <property type="project" value="TreeGrafter"/>
</dbReference>
<dbReference type="SUPFAM" id="SSF52304">
    <property type="entry name" value="Type II 3-dehydroquinate dehydratase"/>
    <property type="match status" value="1"/>
</dbReference>
<protein>
    <recommendedName>
        <fullName evidence="1">3-dehydroquinate dehydratase</fullName>
        <ecNumber evidence="1">4.2.1.10</ecNumber>
    </recommendedName>
</protein>
<sequence length="150" mass="16770">MIENNKKYILVLNGPNLNMLGTREPEIYGSKTLEDIKNDVTSHGQELGYNIDFRQSNTEGELVDWIQQSRGKMAAIIINAGAYTHTSVALFDALQTVEIPIIEVHLSNIFKREKFRHHSYISPVANGVICGFGVNSYILALEAAHDILKV</sequence>
<proteinExistence type="inferred from homology"/>
<dbReference type="EC" id="4.2.1.10" evidence="1"/>
<evidence type="ECO:0000313" key="3">
    <source>
        <dbReference type="EMBL" id="VAX02735.1"/>
    </source>
</evidence>
<accession>A0A3B1B8U8</accession>
<dbReference type="NCBIfam" id="NF003805">
    <property type="entry name" value="PRK05395.1-2"/>
    <property type="match status" value="1"/>
</dbReference>
<dbReference type="EMBL" id="UOFW01000024">
    <property type="protein sequence ID" value="VAX02735.1"/>
    <property type="molecule type" value="Genomic_DNA"/>
</dbReference>
<reference evidence="3" key="1">
    <citation type="submission" date="2018-06" db="EMBL/GenBank/DDBJ databases">
        <authorList>
            <person name="Zhirakovskaya E."/>
        </authorList>
    </citation>
    <scope>NUCLEOTIDE SEQUENCE</scope>
</reference>
<dbReference type="NCBIfam" id="NF003807">
    <property type="entry name" value="PRK05395.1-4"/>
    <property type="match status" value="1"/>
</dbReference>
<dbReference type="PANTHER" id="PTHR21272">
    <property type="entry name" value="CATABOLIC 3-DEHYDROQUINASE"/>
    <property type="match status" value="1"/>
</dbReference>
<dbReference type="GO" id="GO:0003855">
    <property type="term" value="F:3-dehydroquinate dehydratase activity"/>
    <property type="evidence" value="ECO:0007669"/>
    <property type="project" value="UniProtKB-EC"/>
</dbReference>
<gene>
    <name evidence="3" type="ORF">MNBD_ALPHA03-749</name>
</gene>
<dbReference type="PROSITE" id="PS01029">
    <property type="entry name" value="DEHYDROQUINASE_II"/>
    <property type="match status" value="1"/>
</dbReference>
<dbReference type="NCBIfam" id="NF003804">
    <property type="entry name" value="PRK05395.1-1"/>
    <property type="match status" value="1"/>
</dbReference>
<dbReference type="CDD" id="cd00466">
    <property type="entry name" value="DHQase_II"/>
    <property type="match status" value="1"/>
</dbReference>
<dbReference type="InterPro" id="IPR001874">
    <property type="entry name" value="DHquinase_II"/>
</dbReference>
<keyword evidence="2 3" id="KW-0456">Lyase</keyword>
<name>A0A3B1B8U8_9ZZZZ</name>
<evidence type="ECO:0000256" key="2">
    <source>
        <dbReference type="ARBA" id="ARBA00023239"/>
    </source>
</evidence>
<dbReference type="NCBIfam" id="TIGR01088">
    <property type="entry name" value="aroQ"/>
    <property type="match status" value="1"/>
</dbReference>
<dbReference type="PANTHER" id="PTHR21272:SF3">
    <property type="entry name" value="CATABOLIC 3-DEHYDROQUINASE"/>
    <property type="match status" value="1"/>
</dbReference>
<dbReference type="HAMAP" id="MF_00169">
    <property type="entry name" value="AroQ"/>
    <property type="match status" value="1"/>
</dbReference>
<dbReference type="InterPro" id="IPR036441">
    <property type="entry name" value="DHquinase_II_sf"/>
</dbReference>
<dbReference type="Gene3D" id="3.40.50.9100">
    <property type="entry name" value="Dehydroquinase, class II"/>
    <property type="match status" value="1"/>
</dbReference>
<evidence type="ECO:0000256" key="1">
    <source>
        <dbReference type="ARBA" id="ARBA00012060"/>
    </source>
</evidence>
<dbReference type="PIRSF" id="PIRSF001399">
    <property type="entry name" value="DHquinase_II"/>
    <property type="match status" value="1"/>
</dbReference>
<dbReference type="Pfam" id="PF01220">
    <property type="entry name" value="DHquinase_II"/>
    <property type="match status" value="1"/>
</dbReference>
<dbReference type="AlphaFoldDB" id="A0A3B1B8U8"/>